<reference evidence="2 3" key="1">
    <citation type="journal article" date="2011" name="J. Bacteriol.">
        <title>Complete genome sequence of the dog commensal and human pathogen Capnocytophaga canimorsus strain 5.</title>
        <authorList>
            <person name="Manfredi P."/>
            <person name="Pagni M."/>
            <person name="Cornelis G.R."/>
        </authorList>
    </citation>
    <scope>NUCLEOTIDE SEQUENCE [LARGE SCALE GENOMIC DNA]</scope>
    <source>
        <strain evidence="3">5</strain>
    </source>
</reference>
<feature type="transmembrane region" description="Helical" evidence="1">
    <location>
        <begin position="30"/>
        <end position="49"/>
    </location>
</feature>
<evidence type="ECO:0000256" key="1">
    <source>
        <dbReference type="SAM" id="Phobius"/>
    </source>
</evidence>
<protein>
    <submittedName>
        <fullName evidence="2">Uncharacterized protein</fullName>
    </submittedName>
</protein>
<dbReference type="AlphaFoldDB" id="F9YVV8"/>
<keyword evidence="3" id="KW-1185">Reference proteome</keyword>
<sequence>MNCLFGREFDSLRLHKLYSKSIKYKKCTTFRTLFLFLCALFFVSSWYNSDPYEKAILVITVYRVLVFTAVLY</sequence>
<name>F9YVV8_CAPCC</name>
<dbReference type="HOGENOM" id="CLU_2714930_0_0_10"/>
<keyword evidence="1" id="KW-0812">Transmembrane</keyword>
<dbReference type="KEGG" id="ccm:Ccan_23470"/>
<keyword evidence="1" id="KW-0472">Membrane</keyword>
<proteinExistence type="predicted"/>
<organism evidence="2 3">
    <name type="scientific">Capnocytophaga canimorsus (strain 5)</name>
    <dbReference type="NCBI Taxonomy" id="860228"/>
    <lineage>
        <taxon>Bacteria</taxon>
        <taxon>Pseudomonadati</taxon>
        <taxon>Bacteroidota</taxon>
        <taxon>Flavobacteriia</taxon>
        <taxon>Flavobacteriales</taxon>
        <taxon>Flavobacteriaceae</taxon>
        <taxon>Capnocytophaga</taxon>
    </lineage>
</organism>
<evidence type="ECO:0000313" key="3">
    <source>
        <dbReference type="Proteomes" id="UP000008895"/>
    </source>
</evidence>
<keyword evidence="1" id="KW-1133">Transmembrane helix</keyword>
<dbReference type="EMBL" id="CP002113">
    <property type="protein sequence ID" value="AEK24461.1"/>
    <property type="molecule type" value="Genomic_DNA"/>
</dbReference>
<dbReference type="Proteomes" id="UP000008895">
    <property type="component" value="Chromosome"/>
</dbReference>
<evidence type="ECO:0000313" key="2">
    <source>
        <dbReference type="EMBL" id="AEK24461.1"/>
    </source>
</evidence>
<accession>F9YVV8</accession>
<gene>
    <name evidence="2" type="ordered locus">Ccan_23470</name>
</gene>